<gene>
    <name evidence="2" type="ORF">A3C59_00710</name>
</gene>
<dbReference type="EMBL" id="MFCV01000001">
    <property type="protein sequence ID" value="OGE34021.1"/>
    <property type="molecule type" value="Genomic_DNA"/>
</dbReference>
<reference evidence="2 3" key="1">
    <citation type="journal article" date="2016" name="Nat. Commun.">
        <title>Thousands of microbial genomes shed light on interconnected biogeochemical processes in an aquifer system.</title>
        <authorList>
            <person name="Anantharaman K."/>
            <person name="Brown C.T."/>
            <person name="Hug L.A."/>
            <person name="Sharon I."/>
            <person name="Castelle C.J."/>
            <person name="Probst A.J."/>
            <person name="Thomas B.C."/>
            <person name="Singh A."/>
            <person name="Wilkins M.J."/>
            <person name="Karaoz U."/>
            <person name="Brodie E.L."/>
            <person name="Williams K.H."/>
            <person name="Hubbard S.S."/>
            <person name="Banfield J.F."/>
        </authorList>
    </citation>
    <scope>NUCLEOTIDE SEQUENCE [LARGE SCALE GENOMIC DNA]</scope>
</reference>
<name>A0A1F5JZX3_9BACT</name>
<dbReference type="AlphaFoldDB" id="A0A1F5JZX3"/>
<accession>A0A1F5JZX3</accession>
<dbReference type="STRING" id="1797768.A3C59_00710"/>
<sequence length="165" mass="18442">MQKGFINAPVILTVVVLMAVSFYIGTKYQDSKLNITDKNQKVVENTPTPMKEDLEERCGKIPPEAYPKGNSGWIDLVGPYWSPDCRYVVSSVAVVGRGGTEIPQNVPVGIHLYKDAIKTLNLVYKAKEGVANFTEWTDRENFTFTIGSKKYNYNITNKEVTSLGE</sequence>
<keyword evidence="1" id="KW-0472">Membrane</keyword>
<keyword evidence="1" id="KW-0812">Transmembrane</keyword>
<evidence type="ECO:0000256" key="1">
    <source>
        <dbReference type="SAM" id="Phobius"/>
    </source>
</evidence>
<evidence type="ECO:0000313" key="2">
    <source>
        <dbReference type="EMBL" id="OGE34021.1"/>
    </source>
</evidence>
<proteinExistence type="predicted"/>
<keyword evidence="1" id="KW-1133">Transmembrane helix</keyword>
<dbReference type="Proteomes" id="UP000176902">
    <property type="component" value="Unassembled WGS sequence"/>
</dbReference>
<evidence type="ECO:0000313" key="3">
    <source>
        <dbReference type="Proteomes" id="UP000176902"/>
    </source>
</evidence>
<organism evidence="2 3">
    <name type="scientific">Candidatus Daviesbacteria bacterium RIFCSPHIGHO2_02_FULL_36_13</name>
    <dbReference type="NCBI Taxonomy" id="1797768"/>
    <lineage>
        <taxon>Bacteria</taxon>
        <taxon>Candidatus Daviesiibacteriota</taxon>
    </lineage>
</organism>
<comment type="caution">
    <text evidence="2">The sequence shown here is derived from an EMBL/GenBank/DDBJ whole genome shotgun (WGS) entry which is preliminary data.</text>
</comment>
<feature type="transmembrane region" description="Helical" evidence="1">
    <location>
        <begin position="6"/>
        <end position="25"/>
    </location>
</feature>
<protein>
    <submittedName>
        <fullName evidence="2">Uncharacterized protein</fullName>
    </submittedName>
</protein>